<comment type="subcellular location">
    <subcellularLocation>
        <location evidence="1">Membrane</location>
        <topology evidence="1">Multi-pass membrane protein</topology>
    </subcellularLocation>
</comment>
<reference evidence="8 9" key="1">
    <citation type="submission" date="2018-11" db="EMBL/GenBank/DDBJ databases">
        <title>Genome assembly of Steccherinum ochraceum LE-BIN_3174, the white-rot fungus of the Steccherinaceae family (The Residual Polyporoid clade, Polyporales, Basidiomycota).</title>
        <authorList>
            <person name="Fedorova T.V."/>
            <person name="Glazunova O.A."/>
            <person name="Landesman E.O."/>
            <person name="Moiseenko K.V."/>
            <person name="Psurtseva N.V."/>
            <person name="Savinova O.S."/>
            <person name="Shakhova N.V."/>
            <person name="Tyazhelova T.V."/>
            <person name="Vasina D.V."/>
        </authorList>
    </citation>
    <scope>NUCLEOTIDE SEQUENCE [LARGE SCALE GENOMIC DNA]</scope>
    <source>
        <strain evidence="8 9">LE-BIN_3174</strain>
    </source>
</reference>
<dbReference type="FunFam" id="1.20.1250.20:FF:000082">
    <property type="entry name" value="MFS multidrug transporter, putative"/>
    <property type="match status" value="1"/>
</dbReference>
<keyword evidence="2 6" id="KW-0812">Transmembrane</keyword>
<feature type="transmembrane region" description="Helical" evidence="6">
    <location>
        <begin position="413"/>
        <end position="437"/>
    </location>
</feature>
<sequence>ADEDLALLEQDEDRTLQPAAHESSEQTLLSEVELSPSTAMKTAKLLRRRSREAPKNSLNSEPASDRQSTASTSAASRKASKRISVDVSASSTFGSAPVSAWMGSVGNTVGKKWEEIQKGDTRLVSSSFFAALASPSPSSQTSRPSASSPLSNTMSTSPNLATMPFSSTKPSPVPSNGSLLDDDELGGQDARSQSQHLGSANGTKTAPIPVPTASVDDDDDWNWQAQRERAPLLVLSRTGAKARRFADFHPPRFFMTLHTTEHTAKAEPRSADIEKAVEKTIDETKVTDVEDASRNTVRWDPEYEVTLDADEDPKMLPTWRKWMIVILICTCALCCTCASSVSAFTEDGLSEQFHVSKEVSILSISLFVLGLGIGPLLNGPMSEVYGRNNVYRVSLFLFWAFTWPVTFPPDIGTFLAFRFITGFCGAAFLSVAGGSVSDLFEGHKVPSPMACYTISPFIGPAVGPLFAGFINQNANWKWTFRVMLIWIFVEWSLLCLIIPETYSPVLRKRKAAKLRKTTGDQRYWAPLDQRHTSMLYSILMSCYVPFKHLALDRMALLLDFWSAIVLGILYLAFQAFPIIFGEQHGFNTQEIGLSFAGIGIGMIIALCTQPLWNSLYDRQAKQHGGVRPPECSLVMGQVGAVILPMSLFWLAFTSYSSVHWIVPIIASVPFGSGVLFCFISTFTYLVTAYRPIAASAMAANSFVRSASAAAFPLFAAQMYHRMGTPGATAFLAGLTTLSAPLPFIFYRIGARLRENSAMATS</sequence>
<dbReference type="OrthoDB" id="3561359at2759"/>
<feature type="compositionally biased region" description="Low complexity" evidence="5">
    <location>
        <begin position="68"/>
        <end position="77"/>
    </location>
</feature>
<feature type="compositionally biased region" description="Acidic residues" evidence="5">
    <location>
        <begin position="1"/>
        <end position="12"/>
    </location>
</feature>
<dbReference type="Pfam" id="PF07690">
    <property type="entry name" value="MFS_1"/>
    <property type="match status" value="1"/>
</dbReference>
<evidence type="ECO:0000256" key="3">
    <source>
        <dbReference type="ARBA" id="ARBA00022989"/>
    </source>
</evidence>
<accession>A0A4R0RSI7</accession>
<dbReference type="GO" id="GO:0022857">
    <property type="term" value="F:transmembrane transporter activity"/>
    <property type="evidence" value="ECO:0007669"/>
    <property type="project" value="InterPro"/>
</dbReference>
<organism evidence="8 9">
    <name type="scientific">Steccherinum ochraceum</name>
    <dbReference type="NCBI Taxonomy" id="92696"/>
    <lineage>
        <taxon>Eukaryota</taxon>
        <taxon>Fungi</taxon>
        <taxon>Dikarya</taxon>
        <taxon>Basidiomycota</taxon>
        <taxon>Agaricomycotina</taxon>
        <taxon>Agaricomycetes</taxon>
        <taxon>Polyporales</taxon>
        <taxon>Steccherinaceae</taxon>
        <taxon>Steccherinum</taxon>
    </lineage>
</organism>
<evidence type="ECO:0000256" key="2">
    <source>
        <dbReference type="ARBA" id="ARBA00022692"/>
    </source>
</evidence>
<evidence type="ECO:0000256" key="1">
    <source>
        <dbReference type="ARBA" id="ARBA00004141"/>
    </source>
</evidence>
<feature type="transmembrane region" description="Helical" evidence="6">
    <location>
        <begin position="322"/>
        <end position="344"/>
    </location>
</feature>
<feature type="transmembrane region" description="Helical" evidence="6">
    <location>
        <begin position="633"/>
        <end position="652"/>
    </location>
</feature>
<dbReference type="GO" id="GO:0005886">
    <property type="term" value="C:plasma membrane"/>
    <property type="evidence" value="ECO:0007669"/>
    <property type="project" value="TreeGrafter"/>
</dbReference>
<evidence type="ECO:0000313" key="9">
    <source>
        <dbReference type="Proteomes" id="UP000292702"/>
    </source>
</evidence>
<feature type="transmembrane region" description="Helical" evidence="6">
    <location>
        <begin position="664"/>
        <end position="689"/>
    </location>
</feature>
<dbReference type="CDD" id="cd17323">
    <property type="entry name" value="MFS_Tpo1_MDR_like"/>
    <property type="match status" value="1"/>
</dbReference>
<dbReference type="PANTHER" id="PTHR23502:SF7">
    <property type="entry name" value="DRUG_PROTON ANTIPORTER YHK8-RELATED"/>
    <property type="match status" value="1"/>
</dbReference>
<feature type="transmembrane region" description="Helical" evidence="6">
    <location>
        <begin position="591"/>
        <end position="612"/>
    </location>
</feature>
<dbReference type="AlphaFoldDB" id="A0A4R0RSI7"/>
<keyword evidence="9" id="KW-1185">Reference proteome</keyword>
<feature type="transmembrane region" description="Helical" evidence="6">
    <location>
        <begin position="556"/>
        <end position="579"/>
    </location>
</feature>
<name>A0A4R0RSI7_9APHY</name>
<feature type="non-terminal residue" evidence="8">
    <location>
        <position position="1"/>
    </location>
</feature>
<evidence type="ECO:0000313" key="8">
    <source>
        <dbReference type="EMBL" id="TCD65444.1"/>
    </source>
</evidence>
<feature type="transmembrane region" description="Helical" evidence="6">
    <location>
        <begin position="701"/>
        <end position="720"/>
    </location>
</feature>
<dbReference type="PROSITE" id="PS50850">
    <property type="entry name" value="MFS"/>
    <property type="match status" value="1"/>
</dbReference>
<dbReference type="EMBL" id="RWJN01000180">
    <property type="protein sequence ID" value="TCD65444.1"/>
    <property type="molecule type" value="Genomic_DNA"/>
</dbReference>
<proteinExistence type="predicted"/>
<dbReference type="Proteomes" id="UP000292702">
    <property type="component" value="Unassembled WGS sequence"/>
</dbReference>
<feature type="domain" description="Major facilitator superfamily (MFS) profile" evidence="7">
    <location>
        <begin position="324"/>
        <end position="751"/>
    </location>
</feature>
<dbReference type="InterPro" id="IPR020846">
    <property type="entry name" value="MFS_dom"/>
</dbReference>
<dbReference type="InterPro" id="IPR036259">
    <property type="entry name" value="MFS_trans_sf"/>
</dbReference>
<keyword evidence="3 6" id="KW-1133">Transmembrane helix</keyword>
<feature type="compositionally biased region" description="Polar residues" evidence="5">
    <location>
        <begin position="152"/>
        <end position="178"/>
    </location>
</feature>
<feature type="region of interest" description="Disordered" evidence="5">
    <location>
        <begin position="1"/>
        <end position="101"/>
    </location>
</feature>
<protein>
    <recommendedName>
        <fullName evidence="7">Major facilitator superfamily (MFS) profile domain-containing protein</fullName>
    </recommendedName>
</protein>
<feature type="transmembrane region" description="Helical" evidence="6">
    <location>
        <begin position="449"/>
        <end position="470"/>
    </location>
</feature>
<feature type="transmembrane region" description="Helical" evidence="6">
    <location>
        <begin position="359"/>
        <end position="377"/>
    </location>
</feature>
<keyword evidence="4 6" id="KW-0472">Membrane</keyword>
<comment type="caution">
    <text evidence="8">The sequence shown here is derived from an EMBL/GenBank/DDBJ whole genome shotgun (WGS) entry which is preliminary data.</text>
</comment>
<dbReference type="STRING" id="92696.A0A4R0RSI7"/>
<evidence type="ECO:0000259" key="7">
    <source>
        <dbReference type="PROSITE" id="PS50850"/>
    </source>
</evidence>
<gene>
    <name evidence="8" type="ORF">EIP91_002657</name>
</gene>
<feature type="compositionally biased region" description="Low complexity" evidence="5">
    <location>
        <begin position="133"/>
        <end position="151"/>
    </location>
</feature>
<dbReference type="InterPro" id="IPR011701">
    <property type="entry name" value="MFS"/>
</dbReference>
<feature type="compositionally biased region" description="Polar residues" evidence="5">
    <location>
        <begin position="56"/>
        <end position="67"/>
    </location>
</feature>
<feature type="transmembrane region" description="Helical" evidence="6">
    <location>
        <begin position="482"/>
        <end position="506"/>
    </location>
</feature>
<evidence type="ECO:0000256" key="4">
    <source>
        <dbReference type="ARBA" id="ARBA00023136"/>
    </source>
</evidence>
<feature type="compositionally biased region" description="Polar residues" evidence="5">
    <location>
        <begin position="25"/>
        <end position="40"/>
    </location>
</feature>
<feature type="transmembrane region" description="Helical" evidence="6">
    <location>
        <begin position="389"/>
        <end position="407"/>
    </location>
</feature>
<dbReference type="Gene3D" id="1.20.1250.20">
    <property type="entry name" value="MFS general substrate transporter like domains"/>
    <property type="match status" value="1"/>
</dbReference>
<evidence type="ECO:0000256" key="5">
    <source>
        <dbReference type="SAM" id="MobiDB-lite"/>
    </source>
</evidence>
<dbReference type="SUPFAM" id="SSF103473">
    <property type="entry name" value="MFS general substrate transporter"/>
    <property type="match status" value="1"/>
</dbReference>
<feature type="compositionally biased region" description="Polar residues" evidence="5">
    <location>
        <begin position="190"/>
        <end position="204"/>
    </location>
</feature>
<dbReference type="PANTHER" id="PTHR23502">
    <property type="entry name" value="MAJOR FACILITATOR SUPERFAMILY"/>
    <property type="match status" value="1"/>
</dbReference>
<feature type="region of interest" description="Disordered" evidence="5">
    <location>
        <begin position="133"/>
        <end position="221"/>
    </location>
</feature>
<feature type="transmembrane region" description="Helical" evidence="6">
    <location>
        <begin position="726"/>
        <end position="746"/>
    </location>
</feature>
<evidence type="ECO:0000256" key="6">
    <source>
        <dbReference type="SAM" id="Phobius"/>
    </source>
</evidence>